<feature type="compositionally biased region" description="Basic and acidic residues" evidence="2">
    <location>
        <begin position="118"/>
        <end position="127"/>
    </location>
</feature>
<feature type="region of interest" description="Disordered" evidence="2">
    <location>
        <begin position="118"/>
        <end position="159"/>
    </location>
</feature>
<feature type="region of interest" description="Disordered" evidence="2">
    <location>
        <begin position="76"/>
        <end position="101"/>
    </location>
</feature>
<dbReference type="PANTHER" id="PTHR15462:SF8">
    <property type="entry name" value="SERINE PROTEASE"/>
    <property type="match status" value="1"/>
</dbReference>
<organism evidence="4 6">
    <name type="scientific">Archangium gephyra</name>
    <dbReference type="NCBI Taxonomy" id="48"/>
    <lineage>
        <taxon>Bacteria</taxon>
        <taxon>Pseudomonadati</taxon>
        <taxon>Myxococcota</taxon>
        <taxon>Myxococcia</taxon>
        <taxon>Myxococcales</taxon>
        <taxon>Cystobacterineae</taxon>
        <taxon>Archangiaceae</taxon>
        <taxon>Archangium</taxon>
    </lineage>
</organism>
<accession>A0AAC8TH97</accession>
<evidence type="ECO:0000256" key="3">
    <source>
        <dbReference type="SAM" id="SignalP"/>
    </source>
</evidence>
<dbReference type="PANTHER" id="PTHR15462">
    <property type="entry name" value="SERINE PROTEASE"/>
    <property type="match status" value="1"/>
</dbReference>
<proteinExistence type="predicted"/>
<evidence type="ECO:0000256" key="1">
    <source>
        <dbReference type="ARBA" id="ARBA00022729"/>
    </source>
</evidence>
<dbReference type="Proteomes" id="UP000256345">
    <property type="component" value="Unassembled WGS sequence"/>
</dbReference>
<reference evidence="4 6" key="1">
    <citation type="submission" date="2015-05" db="EMBL/GenBank/DDBJ databases">
        <title>Genome assembly of Archangium gephyra DSM 2261.</title>
        <authorList>
            <person name="Sharma G."/>
            <person name="Subramanian S."/>
        </authorList>
    </citation>
    <scope>NUCLEOTIDE SEQUENCE [LARGE SCALE GENOMIC DNA]</scope>
    <source>
        <strain evidence="4 6">DSM 2261</strain>
    </source>
</reference>
<evidence type="ECO:0000313" key="7">
    <source>
        <dbReference type="Proteomes" id="UP000256345"/>
    </source>
</evidence>
<keyword evidence="1 3" id="KW-0732">Signal</keyword>
<evidence type="ECO:0000313" key="4">
    <source>
        <dbReference type="EMBL" id="AKJ05625.1"/>
    </source>
</evidence>
<dbReference type="EMBL" id="QUMU01000002">
    <property type="protein sequence ID" value="REG36308.1"/>
    <property type="molecule type" value="Genomic_DNA"/>
</dbReference>
<evidence type="ECO:0000313" key="6">
    <source>
        <dbReference type="Proteomes" id="UP000035579"/>
    </source>
</evidence>
<dbReference type="EMBL" id="CP011509">
    <property type="protein sequence ID" value="AKJ05625.1"/>
    <property type="molecule type" value="Genomic_DNA"/>
</dbReference>
<dbReference type="Proteomes" id="UP000035579">
    <property type="component" value="Chromosome"/>
</dbReference>
<dbReference type="SUPFAM" id="SSF50494">
    <property type="entry name" value="Trypsin-like serine proteases"/>
    <property type="match status" value="1"/>
</dbReference>
<keyword evidence="7" id="KW-1185">Reference proteome</keyword>
<dbReference type="InterPro" id="IPR050966">
    <property type="entry name" value="Glutamyl_endopeptidase"/>
</dbReference>
<dbReference type="KEGG" id="age:AA314_07251"/>
<name>A0AAC8TH97_9BACT</name>
<gene>
    <name evidence="4" type="ORF">AA314_07251</name>
    <name evidence="5" type="ORF">ATI61_102685</name>
</gene>
<feature type="chain" id="PRO_5041961366" evidence="3">
    <location>
        <begin position="27"/>
        <end position="401"/>
    </location>
</feature>
<dbReference type="InterPro" id="IPR009003">
    <property type="entry name" value="Peptidase_S1_PA"/>
</dbReference>
<evidence type="ECO:0000256" key="2">
    <source>
        <dbReference type="SAM" id="MobiDB-lite"/>
    </source>
</evidence>
<feature type="compositionally biased region" description="Polar residues" evidence="2">
    <location>
        <begin position="129"/>
        <end position="159"/>
    </location>
</feature>
<sequence length="401" mass="43560">MKPMMIKRYGLAVLASLGLSACGAQELEPGASEPVTSTQEQTLEVPADWVGHQLGLSAPRLRPLEKVTRFAQPEPGELPSIRKIEPQNGPEKPGGQVRAMGPDGTIYEVLMPQTDAEKVGSALRERGLSGSSLPSEQPRSESGWSNGIDSRARWTNSGTDWPRDTIGVVSPNGSSWCTGTLFEGRLVLTAFHCLWDGYGNWVNPQFRAGQDGTTQPYAAVNHTWKYWDQGFVDNNCHKWKTTGYRQVCEQYDWAVLVLAETPTSSTGVTPGYMGVFYNGSDSGLAAYSTYHYGYPGCGSGGAPAGCVDNSMWGQSFTCDIGSFFNPVNGWNRNFYHGCDMSGGHSGGPLYSWSPGSNGPYLLATNIAESCTGSACSGTTPNIAFRIDKWLADQMMYWRSIY</sequence>
<protein>
    <submittedName>
        <fullName evidence="4">Lipoprotein</fullName>
    </submittedName>
    <submittedName>
        <fullName evidence="5">V8-like Glu-specific endopeptidase</fullName>
    </submittedName>
</protein>
<dbReference type="PROSITE" id="PS51257">
    <property type="entry name" value="PROKAR_LIPOPROTEIN"/>
    <property type="match status" value="1"/>
</dbReference>
<evidence type="ECO:0000313" key="5">
    <source>
        <dbReference type="EMBL" id="REG36308.1"/>
    </source>
</evidence>
<dbReference type="Gene3D" id="2.40.10.10">
    <property type="entry name" value="Trypsin-like serine proteases"/>
    <property type="match status" value="2"/>
</dbReference>
<dbReference type="AlphaFoldDB" id="A0AAC8TH97"/>
<keyword evidence="4" id="KW-0449">Lipoprotein</keyword>
<dbReference type="InterPro" id="IPR043504">
    <property type="entry name" value="Peptidase_S1_PA_chymotrypsin"/>
</dbReference>
<dbReference type="RefSeq" id="WP_047859121.1">
    <property type="nucleotide sequence ID" value="NZ_CP011509.1"/>
</dbReference>
<feature type="signal peptide" evidence="3">
    <location>
        <begin position="1"/>
        <end position="26"/>
    </location>
</feature>
<reference evidence="5 7" key="2">
    <citation type="submission" date="2018-08" db="EMBL/GenBank/DDBJ databases">
        <title>Genomic Encyclopedia of Archaeal and Bacterial Type Strains, Phase II (KMG-II): from individual species to whole genera.</title>
        <authorList>
            <person name="Goeker M."/>
        </authorList>
    </citation>
    <scope>NUCLEOTIDE SEQUENCE [LARGE SCALE GENOMIC DNA]</scope>
    <source>
        <strain evidence="5 7">DSM 2261</strain>
    </source>
</reference>